<dbReference type="InterPro" id="IPR036025">
    <property type="entry name" value="RtcB-like_sf"/>
</dbReference>
<name>X1BDC5_9ZZZZ</name>
<dbReference type="EMBL" id="BART01020846">
    <property type="protein sequence ID" value="GAG93000.1"/>
    <property type="molecule type" value="Genomic_DNA"/>
</dbReference>
<dbReference type="Pfam" id="PF01139">
    <property type="entry name" value="RtcB"/>
    <property type="match status" value="1"/>
</dbReference>
<keyword evidence="3" id="KW-0436">Ligase</keyword>
<sequence length="224" mass="24629">AQRPEMAERRKMLSYLPTETNAGKNYIAAMAAAANFAFTNRHIMALLVRRCFNRMFGPTPLKMVYDVAHNMAKLETHEGSRLWVHRKGATRAFGPGRMAATAFANIGQPIITPGSMGTASFLLVGTGNSDESLCSVNHGAGRVMSRTAALGKIRRGRVITPARISDERFKRSMEGIKLITGNRRKIKEEAPDAYKDIDEVVRIVTECGWAKPVARMVPLAVLKG</sequence>
<reference evidence="9" key="1">
    <citation type="journal article" date="2014" name="Front. Microbiol.">
        <title>High frequency of phylogenetically diverse reductive dehalogenase-homologous genes in deep subseafloor sedimentary metagenomes.</title>
        <authorList>
            <person name="Kawai M."/>
            <person name="Futagami T."/>
            <person name="Toyoda A."/>
            <person name="Takaki Y."/>
            <person name="Nishi S."/>
            <person name="Hori S."/>
            <person name="Arai W."/>
            <person name="Tsubouchi T."/>
            <person name="Morono Y."/>
            <person name="Uchiyama I."/>
            <person name="Ito T."/>
            <person name="Fujiyama A."/>
            <person name="Inagaki F."/>
            <person name="Takami H."/>
        </authorList>
    </citation>
    <scope>NUCLEOTIDE SEQUENCE</scope>
    <source>
        <strain evidence="9">Expedition CK06-06</strain>
    </source>
</reference>
<dbReference type="GO" id="GO:0170057">
    <property type="term" value="F:RNA ligase (GTP) activity"/>
    <property type="evidence" value="ECO:0007669"/>
    <property type="project" value="UniProtKB-EC"/>
</dbReference>
<dbReference type="GO" id="GO:0003972">
    <property type="term" value="F:RNA ligase (ATP) activity"/>
    <property type="evidence" value="ECO:0007669"/>
    <property type="project" value="TreeGrafter"/>
</dbReference>
<keyword evidence="5" id="KW-0547">Nucleotide-binding</keyword>
<dbReference type="GO" id="GO:0005525">
    <property type="term" value="F:GTP binding"/>
    <property type="evidence" value="ECO:0007669"/>
    <property type="project" value="UniProtKB-KW"/>
</dbReference>
<evidence type="ECO:0000256" key="1">
    <source>
        <dbReference type="ARBA" id="ARBA00001936"/>
    </source>
</evidence>
<dbReference type="PANTHER" id="PTHR11118">
    <property type="entry name" value="RNA-SPLICING LIGASE RTCB HOMOLOG"/>
    <property type="match status" value="1"/>
</dbReference>
<dbReference type="SUPFAM" id="SSF103365">
    <property type="entry name" value="Hypothetical protein PH1602"/>
    <property type="match status" value="1"/>
</dbReference>
<evidence type="ECO:0000313" key="9">
    <source>
        <dbReference type="EMBL" id="GAG93000.1"/>
    </source>
</evidence>
<evidence type="ECO:0000256" key="8">
    <source>
        <dbReference type="ARBA" id="ARBA00047746"/>
    </source>
</evidence>
<evidence type="ECO:0000256" key="3">
    <source>
        <dbReference type="ARBA" id="ARBA00022598"/>
    </source>
</evidence>
<dbReference type="GO" id="GO:0046872">
    <property type="term" value="F:metal ion binding"/>
    <property type="evidence" value="ECO:0007669"/>
    <property type="project" value="UniProtKB-KW"/>
</dbReference>
<proteinExistence type="predicted"/>
<comment type="catalytic activity">
    <reaction evidence="8">
        <text>a 3'-end 3'-phospho-ribonucleotide-RNA + a 5'-end dephospho-ribonucleoside-RNA + GTP = a ribonucleotidyl-ribonucleotide-RNA + GMP + diphosphate</text>
        <dbReference type="Rhea" id="RHEA:68076"/>
        <dbReference type="Rhea" id="RHEA-COMP:10463"/>
        <dbReference type="Rhea" id="RHEA-COMP:13936"/>
        <dbReference type="Rhea" id="RHEA-COMP:17355"/>
        <dbReference type="ChEBI" id="CHEBI:33019"/>
        <dbReference type="ChEBI" id="CHEBI:37565"/>
        <dbReference type="ChEBI" id="CHEBI:58115"/>
        <dbReference type="ChEBI" id="CHEBI:83062"/>
        <dbReference type="ChEBI" id="CHEBI:138284"/>
        <dbReference type="ChEBI" id="CHEBI:173118"/>
        <dbReference type="EC" id="6.5.1.8"/>
    </reaction>
</comment>
<protein>
    <recommendedName>
        <fullName evidence="2">3'-phosphate/5'-hydroxy nucleic acid ligase</fullName>
        <ecNumber evidence="2">6.5.1.8</ecNumber>
    </recommendedName>
</protein>
<dbReference type="Gene3D" id="3.90.1860.10">
    <property type="entry name" value="tRNA-splicing ligase RtcB"/>
    <property type="match status" value="1"/>
</dbReference>
<evidence type="ECO:0000256" key="7">
    <source>
        <dbReference type="ARBA" id="ARBA00023211"/>
    </source>
</evidence>
<evidence type="ECO:0000256" key="5">
    <source>
        <dbReference type="ARBA" id="ARBA00022741"/>
    </source>
</evidence>
<keyword evidence="6" id="KW-0342">GTP-binding</keyword>
<dbReference type="AlphaFoldDB" id="X1BDC5"/>
<dbReference type="GO" id="GO:0006396">
    <property type="term" value="P:RNA processing"/>
    <property type="evidence" value="ECO:0007669"/>
    <property type="project" value="InterPro"/>
</dbReference>
<evidence type="ECO:0000256" key="2">
    <source>
        <dbReference type="ARBA" id="ARBA00012726"/>
    </source>
</evidence>
<comment type="caution">
    <text evidence="9">The sequence shown here is derived from an EMBL/GenBank/DDBJ whole genome shotgun (WGS) entry which is preliminary data.</text>
</comment>
<comment type="cofactor">
    <cofactor evidence="1">
        <name>Mn(2+)</name>
        <dbReference type="ChEBI" id="CHEBI:29035"/>
    </cofactor>
</comment>
<keyword evidence="7" id="KW-0464">Manganese</keyword>
<evidence type="ECO:0000256" key="6">
    <source>
        <dbReference type="ARBA" id="ARBA00023134"/>
    </source>
</evidence>
<dbReference type="InterPro" id="IPR001233">
    <property type="entry name" value="RtcB"/>
</dbReference>
<dbReference type="PANTHER" id="PTHR11118:SF1">
    <property type="entry name" value="RNA-SPLICING LIGASE RTCB HOMOLOG"/>
    <property type="match status" value="1"/>
</dbReference>
<organism evidence="9">
    <name type="scientific">marine sediment metagenome</name>
    <dbReference type="NCBI Taxonomy" id="412755"/>
    <lineage>
        <taxon>unclassified sequences</taxon>
        <taxon>metagenomes</taxon>
        <taxon>ecological metagenomes</taxon>
    </lineage>
</organism>
<dbReference type="EC" id="6.5.1.8" evidence="2"/>
<gene>
    <name evidence="9" type="ORF">S01H4_38627</name>
</gene>
<feature type="non-terminal residue" evidence="9">
    <location>
        <position position="1"/>
    </location>
</feature>
<accession>X1BDC5</accession>
<evidence type="ECO:0000256" key="4">
    <source>
        <dbReference type="ARBA" id="ARBA00022723"/>
    </source>
</evidence>
<keyword evidence="4" id="KW-0479">Metal-binding</keyword>